<comment type="caution">
    <text evidence="1">The sequence shown here is derived from an EMBL/GenBank/DDBJ whole genome shotgun (WGS) entry which is preliminary data.</text>
</comment>
<sequence length="231" mass="25131">MSGFSLTYGQSLGNGIYAATPEQLYAYHSCMMAQSMTCGMENMPYGYYQYAVPYQMYLPQARAVATVTHNTAADSTADSLKHADVAQGGQQAKPQQQKTEGASHPVQTKNPQNSPTFPAMALPQPFGDTQGMQKPYNYEGQIYYPPLAYQISAYTGQCGAYPFPTMSYSENYPRDNYFDSNAYNGQGGSASTSTASTNRGYPSGQYATGRHQGNARARAYSSAQRNAVDKS</sequence>
<evidence type="ECO:0000313" key="2">
    <source>
        <dbReference type="Proteomes" id="UP001433508"/>
    </source>
</evidence>
<reference evidence="2" key="1">
    <citation type="journal article" date="2024" name="Front. Bioeng. Biotechnol.">
        <title>Genome-scale model development and genomic sequencing of the oleaginous clade Lipomyces.</title>
        <authorList>
            <person name="Czajka J.J."/>
            <person name="Han Y."/>
            <person name="Kim J."/>
            <person name="Mondo S.J."/>
            <person name="Hofstad B.A."/>
            <person name="Robles A."/>
            <person name="Haridas S."/>
            <person name="Riley R."/>
            <person name="LaButti K."/>
            <person name="Pangilinan J."/>
            <person name="Andreopoulos W."/>
            <person name="Lipzen A."/>
            <person name="Yan J."/>
            <person name="Wang M."/>
            <person name="Ng V."/>
            <person name="Grigoriev I.V."/>
            <person name="Spatafora J.W."/>
            <person name="Magnuson J.K."/>
            <person name="Baker S.E."/>
            <person name="Pomraning K.R."/>
        </authorList>
    </citation>
    <scope>NUCLEOTIDE SEQUENCE [LARGE SCALE GENOMIC DNA]</scope>
    <source>
        <strain evidence="2">CBS 7786</strain>
    </source>
</reference>
<accession>A0ACC3T9V0</accession>
<organism evidence="1 2">
    <name type="scientific">Lipomyces kononenkoae</name>
    <name type="common">Yeast</name>
    <dbReference type="NCBI Taxonomy" id="34357"/>
    <lineage>
        <taxon>Eukaryota</taxon>
        <taxon>Fungi</taxon>
        <taxon>Dikarya</taxon>
        <taxon>Ascomycota</taxon>
        <taxon>Saccharomycotina</taxon>
        <taxon>Lipomycetes</taxon>
        <taxon>Lipomycetales</taxon>
        <taxon>Lipomycetaceae</taxon>
        <taxon>Lipomyces</taxon>
    </lineage>
</organism>
<keyword evidence="2" id="KW-1185">Reference proteome</keyword>
<dbReference type="Proteomes" id="UP001433508">
    <property type="component" value="Unassembled WGS sequence"/>
</dbReference>
<dbReference type="EMBL" id="MU971339">
    <property type="protein sequence ID" value="KAK9240461.1"/>
    <property type="molecule type" value="Genomic_DNA"/>
</dbReference>
<proteinExistence type="predicted"/>
<gene>
    <name evidence="1" type="ORF">V1525DRAFT_395031</name>
</gene>
<protein>
    <submittedName>
        <fullName evidence="1">Uncharacterized protein</fullName>
    </submittedName>
</protein>
<evidence type="ECO:0000313" key="1">
    <source>
        <dbReference type="EMBL" id="KAK9240461.1"/>
    </source>
</evidence>
<name>A0ACC3T9V0_LIPKO</name>